<dbReference type="EMBL" id="QXFW01001023">
    <property type="protein sequence ID" value="KAE8998050.1"/>
    <property type="molecule type" value="Genomic_DNA"/>
</dbReference>
<dbReference type="EMBL" id="QXGC01000664">
    <property type="protein sequence ID" value="KAE9225558.1"/>
    <property type="molecule type" value="Genomic_DNA"/>
</dbReference>
<evidence type="ECO:0000313" key="17">
    <source>
        <dbReference type="Proteomes" id="UP000460718"/>
    </source>
</evidence>
<evidence type="ECO:0000313" key="9">
    <source>
        <dbReference type="EMBL" id="KAE9225558.1"/>
    </source>
</evidence>
<name>A0A6A4D1L5_9STRA</name>
<feature type="chain" id="PRO_5036381218" description="Secreted protein" evidence="1">
    <location>
        <begin position="19"/>
        <end position="75"/>
    </location>
</feature>
<evidence type="ECO:0000256" key="1">
    <source>
        <dbReference type="SAM" id="SignalP"/>
    </source>
</evidence>
<keyword evidence="12" id="KW-1185">Reference proteome</keyword>
<evidence type="ECO:0000313" key="10">
    <source>
        <dbReference type="EMBL" id="KAE9298671.1"/>
    </source>
</evidence>
<evidence type="ECO:0000313" key="12">
    <source>
        <dbReference type="Proteomes" id="UP000433483"/>
    </source>
</evidence>
<dbReference type="EMBL" id="QXGF01000744">
    <property type="protein sequence ID" value="KAE8936156.1"/>
    <property type="molecule type" value="Genomic_DNA"/>
</dbReference>
<feature type="signal peptide" evidence="1">
    <location>
        <begin position="1"/>
        <end position="18"/>
    </location>
</feature>
<dbReference type="EMBL" id="QXFX01001078">
    <property type="protein sequence ID" value="KAE9097206.1"/>
    <property type="molecule type" value="Genomic_DNA"/>
</dbReference>
<evidence type="ECO:0000313" key="5">
    <source>
        <dbReference type="EMBL" id="KAE9098308.1"/>
    </source>
</evidence>
<dbReference type="Proteomes" id="UP000460718">
    <property type="component" value="Unassembled WGS sequence"/>
</dbReference>
<evidence type="ECO:0000313" key="14">
    <source>
        <dbReference type="Proteomes" id="UP000440367"/>
    </source>
</evidence>
<organism evidence="10 13">
    <name type="scientific">Phytophthora fragariae</name>
    <dbReference type="NCBI Taxonomy" id="53985"/>
    <lineage>
        <taxon>Eukaryota</taxon>
        <taxon>Sar</taxon>
        <taxon>Stramenopiles</taxon>
        <taxon>Oomycota</taxon>
        <taxon>Peronosporomycetes</taxon>
        <taxon>Peronosporales</taxon>
        <taxon>Peronosporaceae</taxon>
        <taxon>Phytophthora</taxon>
    </lineage>
</organism>
<dbReference type="Proteomes" id="UP000488956">
    <property type="component" value="Unassembled WGS sequence"/>
</dbReference>
<evidence type="ECO:0000313" key="15">
    <source>
        <dbReference type="Proteomes" id="UP000440732"/>
    </source>
</evidence>
<evidence type="ECO:0000313" key="6">
    <source>
        <dbReference type="EMBL" id="KAE9142999.1"/>
    </source>
</evidence>
<evidence type="ECO:0000313" key="2">
    <source>
        <dbReference type="EMBL" id="KAE8936156.1"/>
    </source>
</evidence>
<dbReference type="Proteomes" id="UP000433483">
    <property type="component" value="Unassembled WGS sequence"/>
</dbReference>
<dbReference type="Proteomes" id="UP000440732">
    <property type="component" value="Unassembled WGS sequence"/>
</dbReference>
<evidence type="ECO:0000313" key="18">
    <source>
        <dbReference type="Proteomes" id="UP000476176"/>
    </source>
</evidence>
<dbReference type="Proteomes" id="UP000440367">
    <property type="component" value="Unassembled WGS sequence"/>
</dbReference>
<evidence type="ECO:0000313" key="19">
    <source>
        <dbReference type="Proteomes" id="UP000488956"/>
    </source>
</evidence>
<dbReference type="Proteomes" id="UP000429523">
    <property type="component" value="Unassembled WGS sequence"/>
</dbReference>
<keyword evidence="1" id="KW-0732">Signal</keyword>
<evidence type="ECO:0000313" key="4">
    <source>
        <dbReference type="EMBL" id="KAE9097206.1"/>
    </source>
</evidence>
<evidence type="ECO:0000313" key="8">
    <source>
        <dbReference type="EMBL" id="KAE9217285.1"/>
    </source>
</evidence>
<proteinExistence type="predicted"/>
<evidence type="ECO:0000313" key="16">
    <source>
        <dbReference type="Proteomes" id="UP000441208"/>
    </source>
</evidence>
<reference evidence="11 12" key="1">
    <citation type="submission" date="2018-08" db="EMBL/GenBank/DDBJ databases">
        <title>Genomic investigation of the strawberry pathogen Phytophthora fragariae indicates pathogenicity is determined by transcriptional variation in three key races.</title>
        <authorList>
            <person name="Adams T.M."/>
            <person name="Armitage A.D."/>
            <person name="Sobczyk M.K."/>
            <person name="Bates H.J."/>
            <person name="Dunwell J.M."/>
            <person name="Nellist C.F."/>
            <person name="Harrison R.J."/>
        </authorList>
    </citation>
    <scope>NUCLEOTIDE SEQUENCE [LARGE SCALE GENOMIC DNA]</scope>
    <source>
        <strain evidence="10 13">A4</strain>
        <strain evidence="8 14">BC-1</strain>
        <strain evidence="9 18">BC-23</strain>
        <strain evidence="7 12">NOV-27</strain>
        <strain evidence="6 15">NOV-5</strain>
        <strain evidence="5 16">NOV-71</strain>
        <strain evidence="2 11">NOV-9</strain>
        <strain evidence="4 19">ONT-3</strain>
        <strain evidence="3 17">SCRP245</strain>
    </source>
</reference>
<comment type="caution">
    <text evidence="10">The sequence shown here is derived from an EMBL/GenBank/DDBJ whole genome shotgun (WGS) entry which is preliminary data.</text>
</comment>
<dbReference type="EMBL" id="QXFZ01001043">
    <property type="protein sequence ID" value="KAE9098308.1"/>
    <property type="molecule type" value="Genomic_DNA"/>
</dbReference>
<dbReference type="Proteomes" id="UP000476176">
    <property type="component" value="Unassembled WGS sequence"/>
</dbReference>
<dbReference type="EMBL" id="QXGD01001017">
    <property type="protein sequence ID" value="KAE9217285.1"/>
    <property type="molecule type" value="Genomic_DNA"/>
</dbReference>
<evidence type="ECO:0000313" key="7">
    <source>
        <dbReference type="EMBL" id="KAE9200844.1"/>
    </source>
</evidence>
<evidence type="ECO:0000313" key="13">
    <source>
        <dbReference type="Proteomes" id="UP000437068"/>
    </source>
</evidence>
<dbReference type="Proteomes" id="UP000437068">
    <property type="component" value="Unassembled WGS sequence"/>
</dbReference>
<dbReference type="Proteomes" id="UP000441208">
    <property type="component" value="Unassembled WGS sequence"/>
</dbReference>
<evidence type="ECO:0000313" key="11">
    <source>
        <dbReference type="Proteomes" id="UP000429523"/>
    </source>
</evidence>
<dbReference type="EMBL" id="QXGA01000653">
    <property type="protein sequence ID" value="KAE9142999.1"/>
    <property type="molecule type" value="Genomic_DNA"/>
</dbReference>
<evidence type="ECO:0008006" key="20">
    <source>
        <dbReference type="Google" id="ProtNLM"/>
    </source>
</evidence>
<protein>
    <recommendedName>
        <fullName evidence="20">Secreted protein</fullName>
    </recommendedName>
</protein>
<dbReference type="EMBL" id="QXGE01001049">
    <property type="protein sequence ID" value="KAE9298671.1"/>
    <property type="molecule type" value="Genomic_DNA"/>
</dbReference>
<accession>A0A6A4D1L5</accession>
<evidence type="ECO:0000313" key="3">
    <source>
        <dbReference type="EMBL" id="KAE8998050.1"/>
    </source>
</evidence>
<dbReference type="EMBL" id="QXGB01000931">
    <property type="protein sequence ID" value="KAE9200844.1"/>
    <property type="molecule type" value="Genomic_DNA"/>
</dbReference>
<dbReference type="AlphaFoldDB" id="A0A6A4D1L5"/>
<gene>
    <name evidence="10" type="ORF">PF001_g15820</name>
    <name evidence="8" type="ORF">PF002_g16850</name>
    <name evidence="9" type="ORF">PF004_g11907</name>
    <name evidence="7" type="ORF">PF005_g15193</name>
    <name evidence="6" type="ORF">PF006_g11944</name>
    <name evidence="5" type="ORF">PF007_g16320</name>
    <name evidence="2" type="ORF">PF009_g13919</name>
    <name evidence="4" type="ORF">PF010_g16055</name>
    <name evidence="3" type="ORF">PF011_g15218</name>
</gene>
<sequence>MTTCILLIFLYGLMITDCNVFYLSQNMAHSRLNLGTGCTFCTRCFHTLFCKRTKKASNVPSTMKGFSIGRSATDP</sequence>